<evidence type="ECO:0000313" key="1">
    <source>
        <dbReference type="EMBL" id="AAP34118.1"/>
    </source>
</evidence>
<organism evidence="4">
    <name type="scientific">Escherichia phage T7</name>
    <name type="common">Bacteriophage T7</name>
    <dbReference type="NCBI Taxonomy" id="10760"/>
    <lineage>
        <taxon>Viruses</taxon>
        <taxon>Duplodnaviria</taxon>
        <taxon>Heunggongvirae</taxon>
        <taxon>Uroviricota</taxon>
        <taxon>Caudoviricetes</taxon>
        <taxon>Autographivirales</taxon>
        <taxon>Autotranscriptaviridae</taxon>
        <taxon>Studiervirinae</taxon>
        <taxon>Teseptimavirus</taxon>
        <taxon>Teseptimavirus T7</taxon>
    </lineage>
</organism>
<dbReference type="EMBL" id="AY264778">
    <property type="protein sequence ID" value="AAP34170.1"/>
    <property type="molecule type" value="Genomic_DNA"/>
</dbReference>
<dbReference type="InterPro" id="IPR020148">
    <property type="entry name" value="DUF5477"/>
</dbReference>
<name>Q6WY11_BPT7</name>
<evidence type="ECO:0000313" key="3">
    <source>
        <dbReference type="Proteomes" id="UP000001716"/>
    </source>
</evidence>
<sequence>MGTQPLFGLLCTQGHVKRTSITHSVLLLCYALSTMRTLRHLLGLQQTQCALTVMTCASVSWNTVRLALRYSSCLTLTLVMPRSTR</sequence>
<dbReference type="Pfam" id="PF17571">
    <property type="entry name" value="DUF5477"/>
    <property type="match status" value="1"/>
</dbReference>
<protein>
    <submittedName>
        <fullName evidence="2">Gene 19.2</fullName>
    </submittedName>
</protein>
<evidence type="ECO:0000313" key="4">
    <source>
        <dbReference type="Proteomes" id="UP000001717"/>
    </source>
</evidence>
<accession>Q6WY11</accession>
<dbReference type="Proteomes" id="UP000001717">
    <property type="component" value="Segment"/>
</dbReference>
<dbReference type="EMBL" id="AY264777">
    <property type="protein sequence ID" value="AAP34118.1"/>
    <property type="molecule type" value="Genomic_DNA"/>
</dbReference>
<reference evidence="3 4" key="1">
    <citation type="journal article" date="2003" name="J. Mol. Evol.">
        <title>Experimental evolution yields hundreds of mutations in a functional viral genome.</title>
        <authorList>
            <person name="Bull J.J."/>
            <person name="Badgett M.R."/>
            <person name="Rokyta D."/>
            <person name="Molineux I.J."/>
        </authorList>
    </citation>
    <scope>NUCLEOTIDE SEQUENCE</scope>
    <source>
        <strain evidence="1">P</strain>
        <strain evidence="2">P82</strain>
    </source>
</reference>
<dbReference type="Proteomes" id="UP000001716">
    <property type="component" value="Genome"/>
</dbReference>
<proteinExistence type="predicted"/>
<evidence type="ECO:0000313" key="2">
    <source>
        <dbReference type="EMBL" id="AAP34170.1"/>
    </source>
</evidence>
<organismHost>
    <name type="scientific">Escherichia coli</name>
    <dbReference type="NCBI Taxonomy" id="562"/>
</organismHost>